<dbReference type="Proteomes" id="UP000254291">
    <property type="component" value="Unassembled WGS sequence"/>
</dbReference>
<dbReference type="AlphaFoldDB" id="A0A378SIU0"/>
<dbReference type="PANTHER" id="PTHR43102">
    <property type="entry name" value="SLR1143 PROTEIN"/>
    <property type="match status" value="1"/>
</dbReference>
<evidence type="ECO:0000313" key="2">
    <source>
        <dbReference type="EMBL" id="STZ42285.1"/>
    </source>
</evidence>
<name>A0A378SIU0_9MYCO</name>
<dbReference type="Pfam" id="PF01590">
    <property type="entry name" value="GAF"/>
    <property type="match status" value="1"/>
</dbReference>
<evidence type="ECO:0000313" key="3">
    <source>
        <dbReference type="Proteomes" id="UP000254291"/>
    </source>
</evidence>
<dbReference type="InterPro" id="IPR003018">
    <property type="entry name" value="GAF"/>
</dbReference>
<dbReference type="SUPFAM" id="SSF55781">
    <property type="entry name" value="GAF domain-like"/>
    <property type="match status" value="1"/>
</dbReference>
<dbReference type="Gene3D" id="3.30.450.40">
    <property type="match status" value="1"/>
</dbReference>
<evidence type="ECO:0000259" key="1">
    <source>
        <dbReference type="Pfam" id="PF01590"/>
    </source>
</evidence>
<organism evidence="2 3">
    <name type="scientific">Mycolicibacterium gilvum</name>
    <dbReference type="NCBI Taxonomy" id="1804"/>
    <lineage>
        <taxon>Bacteria</taxon>
        <taxon>Bacillati</taxon>
        <taxon>Actinomycetota</taxon>
        <taxon>Actinomycetes</taxon>
        <taxon>Mycobacteriales</taxon>
        <taxon>Mycobacteriaceae</taxon>
        <taxon>Mycolicibacterium</taxon>
    </lineage>
</organism>
<protein>
    <submittedName>
        <fullName evidence="2">Putative GAF sensor protein</fullName>
    </submittedName>
</protein>
<accession>A0A378SIU0</accession>
<dbReference type="InterPro" id="IPR029016">
    <property type="entry name" value="GAF-like_dom_sf"/>
</dbReference>
<gene>
    <name evidence="2" type="ORF">NCTC10742_01496</name>
</gene>
<sequence>MSISLPGFDTWLIERLEECAGDSGEPVDTYVARAVATQMVTDCERVDRASAGRLKAHLSLTGLSGEAAADGLSPVLADPERLRALHATGVTGTPPDPAYTRLARMTADALSVPAAALVVVSADRQFVLGVAGSAPQTSLAESFDKYVVANGAPVSVDDARRHPLFKKYAAVAEGHVVAYLGMPVADGAGNTVGALSVSDTAARRWTSGEMQILGDLAAVAAERIFGS</sequence>
<reference evidence="2 3" key="1">
    <citation type="submission" date="2018-06" db="EMBL/GenBank/DDBJ databases">
        <authorList>
            <consortium name="Pathogen Informatics"/>
            <person name="Doyle S."/>
        </authorList>
    </citation>
    <scope>NUCLEOTIDE SEQUENCE [LARGE SCALE GENOMIC DNA]</scope>
    <source>
        <strain evidence="2 3">NCTC10742</strain>
    </source>
</reference>
<dbReference type="RefSeq" id="WP_115326886.1">
    <property type="nucleotide sequence ID" value="NZ_JACKST010000096.1"/>
</dbReference>
<dbReference type="PANTHER" id="PTHR43102:SF2">
    <property type="entry name" value="GAF DOMAIN-CONTAINING PROTEIN"/>
    <property type="match status" value="1"/>
</dbReference>
<feature type="domain" description="GAF" evidence="1">
    <location>
        <begin position="99"/>
        <end position="223"/>
    </location>
</feature>
<dbReference type="EMBL" id="UGQM01000001">
    <property type="protein sequence ID" value="STZ42285.1"/>
    <property type="molecule type" value="Genomic_DNA"/>
</dbReference>
<proteinExistence type="predicted"/>